<dbReference type="Proteomes" id="UP000751190">
    <property type="component" value="Unassembled WGS sequence"/>
</dbReference>
<dbReference type="AlphaFoldDB" id="A0A8J6C1J9"/>
<dbReference type="PANTHER" id="PTHR46313">
    <property type="match status" value="1"/>
</dbReference>
<evidence type="ECO:0000313" key="4">
    <source>
        <dbReference type="Proteomes" id="UP000751190"/>
    </source>
</evidence>
<comment type="caution">
    <text evidence="3">The sequence shown here is derived from an EMBL/GenBank/DDBJ whole genome shotgun (WGS) entry which is preliminary data.</text>
</comment>
<dbReference type="OMA" id="GPSFYCG"/>
<feature type="chain" id="PRO_5035278988" description="Amine oxidase domain-containing protein" evidence="1">
    <location>
        <begin position="20"/>
        <end position="575"/>
    </location>
</feature>
<name>A0A8J6C1J9_DIALT</name>
<keyword evidence="4" id="KW-1185">Reference proteome</keyword>
<dbReference type="PRINTS" id="PR00420">
    <property type="entry name" value="RNGMNOXGNASE"/>
</dbReference>
<dbReference type="InterPro" id="IPR045892">
    <property type="entry name" value="CrtISO-like"/>
</dbReference>
<reference evidence="3" key="1">
    <citation type="submission" date="2021-05" db="EMBL/GenBank/DDBJ databases">
        <title>The genome of the haptophyte Pavlova lutheri (Diacronema luteri, Pavlovales) - a model for lipid biosynthesis in eukaryotic algae.</title>
        <authorList>
            <person name="Hulatt C.J."/>
            <person name="Posewitz M.C."/>
        </authorList>
    </citation>
    <scope>NUCLEOTIDE SEQUENCE</scope>
    <source>
        <strain evidence="3">NIVA-4/92</strain>
    </source>
</reference>
<dbReference type="Pfam" id="PF01593">
    <property type="entry name" value="Amino_oxidase"/>
    <property type="match status" value="1"/>
</dbReference>
<dbReference type="InterPro" id="IPR002937">
    <property type="entry name" value="Amino_oxidase"/>
</dbReference>
<dbReference type="InterPro" id="IPR036188">
    <property type="entry name" value="FAD/NAD-bd_sf"/>
</dbReference>
<evidence type="ECO:0000256" key="1">
    <source>
        <dbReference type="SAM" id="SignalP"/>
    </source>
</evidence>
<dbReference type="GO" id="GO:0016491">
    <property type="term" value="F:oxidoreductase activity"/>
    <property type="evidence" value="ECO:0007669"/>
    <property type="project" value="InterPro"/>
</dbReference>
<dbReference type="Gene3D" id="3.50.50.60">
    <property type="entry name" value="FAD/NAD(P)-binding domain"/>
    <property type="match status" value="2"/>
</dbReference>
<accession>A0A8J6C1J9</accession>
<dbReference type="PANTHER" id="PTHR46313:SF3">
    <property type="entry name" value="PROLYCOPENE ISOMERASE, CHLOROPLASTIC"/>
    <property type="match status" value="1"/>
</dbReference>
<dbReference type="EMBL" id="JAGTXO010000046">
    <property type="protein sequence ID" value="KAG8458887.1"/>
    <property type="molecule type" value="Genomic_DNA"/>
</dbReference>
<feature type="signal peptide" evidence="1">
    <location>
        <begin position="1"/>
        <end position="19"/>
    </location>
</feature>
<evidence type="ECO:0000313" key="3">
    <source>
        <dbReference type="EMBL" id="KAG8458887.1"/>
    </source>
</evidence>
<proteinExistence type="predicted"/>
<dbReference type="OrthoDB" id="7777654at2759"/>
<protein>
    <recommendedName>
        <fullName evidence="2">Amine oxidase domain-containing protein</fullName>
    </recommendedName>
</protein>
<organism evidence="3 4">
    <name type="scientific">Diacronema lutheri</name>
    <name type="common">Unicellular marine alga</name>
    <name type="synonym">Monochrysis lutheri</name>
    <dbReference type="NCBI Taxonomy" id="2081491"/>
    <lineage>
        <taxon>Eukaryota</taxon>
        <taxon>Haptista</taxon>
        <taxon>Haptophyta</taxon>
        <taxon>Pavlovophyceae</taxon>
        <taxon>Pavlovales</taxon>
        <taxon>Pavlovaceae</taxon>
        <taxon>Diacronema</taxon>
    </lineage>
</organism>
<dbReference type="SUPFAM" id="SSF51905">
    <property type="entry name" value="FAD/NAD(P)-binding domain"/>
    <property type="match status" value="1"/>
</dbReference>
<feature type="domain" description="Amine oxidase" evidence="2">
    <location>
        <begin position="54"/>
        <end position="553"/>
    </location>
</feature>
<sequence length="575" mass="59823">MVSSTLIVLLVVSARGGGAHLGAARARRCAAPRAAPRASERSCTSDVVVIGAGLGGLSCAALLAKYGYSVTVAEAHDRPGGAAHSFSRATRAGTFTFDSGPSLFSGCSAPSLNPMRQVLDATGASADVEWRTYDEWSMYLPEGTMKVRSGDEAALGRELGRLGGAAAAADWRRLLAANRPLAELIGAVPPIALRADAWAVRTAGVPYLPQTNPLAGLQTFLAGTSPSGAYSSVLRAAAVPADGLVGRWVDFLAFALSGLPADGTSAAAVAFMMRELFAPAAVMDYPVGGAQAVADALVGAIERRGGRVLLRARVAEVLAEGGAAVGVRLDDGAELRARVAVVSNADVWRTAALLPAALRDGRARDAAARTPRTRSFVHLHVGLDASGLPPPSELGIHHIVVNSWERQIDAEDNALFVSIPSALDGSAAPAGHHAVHAYMPATEPYSRWARLDRRSVEYAALKEERARPLWDALERVVPDARARAVFSSVGSPLTHERYLNAEAGSYGPGWRAGEASFPGHRSALLANLWCVGASTFPGIGVPAVAGSAMACANTIAPVERHLALLDEMRAAGTLR</sequence>
<keyword evidence="1" id="KW-0732">Signal</keyword>
<dbReference type="GO" id="GO:0016116">
    <property type="term" value="P:carotenoid metabolic process"/>
    <property type="evidence" value="ECO:0007669"/>
    <property type="project" value="InterPro"/>
</dbReference>
<gene>
    <name evidence="3" type="ORF">KFE25_004221</name>
</gene>
<evidence type="ECO:0000259" key="2">
    <source>
        <dbReference type="Pfam" id="PF01593"/>
    </source>
</evidence>